<dbReference type="GO" id="GO:0046872">
    <property type="term" value="F:metal ion binding"/>
    <property type="evidence" value="ECO:0007669"/>
    <property type="project" value="InterPro"/>
</dbReference>
<dbReference type="PANTHER" id="PTHR30154">
    <property type="entry name" value="LEUCINE-RESPONSIVE REGULATORY PROTEIN"/>
    <property type="match status" value="1"/>
</dbReference>
<dbReference type="CDD" id="cd00371">
    <property type="entry name" value="HMA"/>
    <property type="match status" value="1"/>
</dbReference>
<evidence type="ECO:0000256" key="2">
    <source>
        <dbReference type="ARBA" id="ARBA00023125"/>
    </source>
</evidence>
<sequence>MDSKDFQLLVALDDNARQSYQSLGRQVLLSAPAVRDRLKRLKSKRVLQGFNLMINPSVFDRIGLVLFFNGDFQRKTALAALAAPDTSWVRLKLDGQMIVGLWTKDEDKSADHLANILGTKPSGRIFTPRKKCAPVSITDLSIMDALVDDPKMPFGELLKTTGLSPKTVRKHLNLLLETKTISIVPLLGALADSGELIYPLVITGTVGMSEVQRIMGETALLRDIQEPPMKYVLCRSNSLADVTAKVRALEKVSGVKSVEISLNREVMVSTDLRHSLIREKIKELEMVRVETS</sequence>
<dbReference type="Proteomes" id="UP000028194">
    <property type="component" value="Chromosome"/>
</dbReference>
<dbReference type="GO" id="GO:0043565">
    <property type="term" value="F:sequence-specific DNA binding"/>
    <property type="evidence" value="ECO:0007669"/>
    <property type="project" value="InterPro"/>
</dbReference>
<dbReference type="PROSITE" id="PS50956">
    <property type="entry name" value="HTH_ASNC_2"/>
    <property type="match status" value="1"/>
</dbReference>
<dbReference type="SUPFAM" id="SSF46785">
    <property type="entry name" value="Winged helix' DNA-binding domain"/>
    <property type="match status" value="2"/>
</dbReference>
<dbReference type="InterPro" id="IPR036390">
    <property type="entry name" value="WH_DNA-bd_sf"/>
</dbReference>
<dbReference type="InterPro" id="IPR000485">
    <property type="entry name" value="AsnC-type_HTH_dom"/>
</dbReference>
<gene>
    <name evidence="5" type="ORF">NTE_02007</name>
</gene>
<dbReference type="InterPro" id="IPR011991">
    <property type="entry name" value="ArsR-like_HTH"/>
</dbReference>
<dbReference type="GO" id="GO:0043200">
    <property type="term" value="P:response to amino acid"/>
    <property type="evidence" value="ECO:0007669"/>
    <property type="project" value="TreeGrafter"/>
</dbReference>
<dbReference type="AlphaFoldDB" id="A0A075MXN9"/>
<dbReference type="GeneID" id="41597754"/>
<dbReference type="RefSeq" id="WP_148700713.1">
    <property type="nucleotide sequence ID" value="NZ_CP007174.1"/>
</dbReference>
<dbReference type="CDD" id="cd00090">
    <property type="entry name" value="HTH_ARSR"/>
    <property type="match status" value="1"/>
</dbReference>
<evidence type="ECO:0000313" key="6">
    <source>
        <dbReference type="Proteomes" id="UP000028194"/>
    </source>
</evidence>
<reference evidence="5 6" key="1">
    <citation type="journal article" date="2014" name="PLoS ONE">
        <title>Genome Sequence of Candidatus Nitrososphaera evergladensis from Group I.1b Enriched from Everglades Soil Reveals Novel Genomic Features of the Ammonia-Oxidizing Archaea.</title>
        <authorList>
            <person name="Zhalnina K.V."/>
            <person name="Dias R."/>
            <person name="Leonard M.T."/>
            <person name="Dorr de Quadros P."/>
            <person name="Camargo F.A."/>
            <person name="Drew J.C."/>
            <person name="Farmerie W.G."/>
            <person name="Daroub S.H."/>
            <person name="Triplett E.W."/>
        </authorList>
    </citation>
    <scope>NUCLEOTIDE SEQUENCE [LARGE SCALE GENOMIC DNA]</scope>
    <source>
        <strain evidence="5 6">SR1</strain>
    </source>
</reference>
<dbReference type="SMART" id="SM00344">
    <property type="entry name" value="HTH_ASNC"/>
    <property type="match status" value="1"/>
</dbReference>
<proteinExistence type="predicted"/>
<dbReference type="OrthoDB" id="6995at2157"/>
<keyword evidence="2" id="KW-0238">DNA-binding</keyword>
<dbReference type="HOGENOM" id="CLU_951887_0_0_2"/>
<keyword evidence="6" id="KW-1185">Reference proteome</keyword>
<organism evidence="5 6">
    <name type="scientific">Candidatus Nitrososphaera evergladensis SR1</name>
    <dbReference type="NCBI Taxonomy" id="1459636"/>
    <lineage>
        <taxon>Archaea</taxon>
        <taxon>Nitrososphaerota</taxon>
        <taxon>Nitrososphaeria</taxon>
        <taxon>Nitrososphaerales</taxon>
        <taxon>Nitrososphaeraceae</taxon>
        <taxon>Nitrososphaera</taxon>
    </lineage>
</organism>
<dbReference type="STRING" id="1459636.NTE_02007"/>
<accession>A0A075MXN9</accession>
<evidence type="ECO:0000313" key="5">
    <source>
        <dbReference type="EMBL" id="AIF84064.1"/>
    </source>
</evidence>
<protein>
    <submittedName>
        <fullName evidence="5">Transcriptional regulator</fullName>
    </submittedName>
</protein>
<feature type="domain" description="HTH asnC-type" evidence="4">
    <location>
        <begin position="1"/>
        <end position="65"/>
    </location>
</feature>
<dbReference type="KEGG" id="nev:NTE_02007"/>
<dbReference type="InterPro" id="IPR006121">
    <property type="entry name" value="HMA_dom"/>
</dbReference>
<dbReference type="Gene3D" id="1.10.10.10">
    <property type="entry name" value="Winged helix-like DNA-binding domain superfamily/Winged helix DNA-binding domain"/>
    <property type="match status" value="2"/>
</dbReference>
<dbReference type="PANTHER" id="PTHR30154:SF53">
    <property type="entry name" value="HTH-TYPE TRANSCRIPTIONAL REGULATOR LRPC"/>
    <property type="match status" value="1"/>
</dbReference>
<keyword evidence="1" id="KW-0805">Transcription regulation</keyword>
<dbReference type="eggNOG" id="arCOG01586">
    <property type="taxonomic scope" value="Archaea"/>
</dbReference>
<dbReference type="InterPro" id="IPR036388">
    <property type="entry name" value="WH-like_DNA-bd_sf"/>
</dbReference>
<dbReference type="GO" id="GO:0005829">
    <property type="term" value="C:cytosol"/>
    <property type="evidence" value="ECO:0007669"/>
    <property type="project" value="TreeGrafter"/>
</dbReference>
<evidence type="ECO:0000256" key="1">
    <source>
        <dbReference type="ARBA" id="ARBA00023015"/>
    </source>
</evidence>
<dbReference type="InterPro" id="IPR019888">
    <property type="entry name" value="Tscrpt_reg_AsnC-like"/>
</dbReference>
<name>A0A075MXN9_9ARCH</name>
<evidence type="ECO:0000259" key="4">
    <source>
        <dbReference type="PROSITE" id="PS50956"/>
    </source>
</evidence>
<keyword evidence="3" id="KW-0804">Transcription</keyword>
<dbReference type="Pfam" id="PF13404">
    <property type="entry name" value="HTH_AsnC-type"/>
    <property type="match status" value="1"/>
</dbReference>
<dbReference type="Pfam" id="PF13412">
    <property type="entry name" value="HTH_24"/>
    <property type="match status" value="1"/>
</dbReference>
<dbReference type="EMBL" id="CP007174">
    <property type="protein sequence ID" value="AIF84064.1"/>
    <property type="molecule type" value="Genomic_DNA"/>
</dbReference>
<evidence type="ECO:0000256" key="3">
    <source>
        <dbReference type="ARBA" id="ARBA00023163"/>
    </source>
</evidence>